<evidence type="ECO:0000313" key="2">
    <source>
        <dbReference type="Proteomes" id="UP000828390"/>
    </source>
</evidence>
<name>A0A9D4G6C8_DREPO</name>
<proteinExistence type="predicted"/>
<sequence length="84" mass="9807">MTLTTYMETLQVCMNLLEVTEDLGQPISQDELSEIHRAKREDSKTEKWRIAVIDSNKFLSGHDYEEATQELANEERHSISKHKE</sequence>
<dbReference type="EMBL" id="JAIWYP010000006">
    <property type="protein sequence ID" value="KAH3811359.1"/>
    <property type="molecule type" value="Genomic_DNA"/>
</dbReference>
<accession>A0A9D4G6C8</accession>
<dbReference type="Proteomes" id="UP000828390">
    <property type="component" value="Unassembled WGS sequence"/>
</dbReference>
<reference evidence="1" key="2">
    <citation type="submission" date="2020-11" db="EMBL/GenBank/DDBJ databases">
        <authorList>
            <person name="McCartney M.A."/>
            <person name="Auch B."/>
            <person name="Kono T."/>
            <person name="Mallez S."/>
            <person name="Becker A."/>
            <person name="Gohl D.M."/>
            <person name="Silverstein K.A.T."/>
            <person name="Koren S."/>
            <person name="Bechman K.B."/>
            <person name="Herman A."/>
            <person name="Abrahante J.E."/>
            <person name="Garbe J."/>
        </authorList>
    </citation>
    <scope>NUCLEOTIDE SEQUENCE</scope>
    <source>
        <strain evidence="1">Duluth1</strain>
        <tissue evidence="1">Whole animal</tissue>
    </source>
</reference>
<dbReference type="AlphaFoldDB" id="A0A9D4G6C8"/>
<keyword evidence="2" id="KW-1185">Reference proteome</keyword>
<comment type="caution">
    <text evidence="1">The sequence shown here is derived from an EMBL/GenBank/DDBJ whole genome shotgun (WGS) entry which is preliminary data.</text>
</comment>
<gene>
    <name evidence="1" type="ORF">DPMN_139770</name>
</gene>
<organism evidence="1 2">
    <name type="scientific">Dreissena polymorpha</name>
    <name type="common">Zebra mussel</name>
    <name type="synonym">Mytilus polymorpha</name>
    <dbReference type="NCBI Taxonomy" id="45954"/>
    <lineage>
        <taxon>Eukaryota</taxon>
        <taxon>Metazoa</taxon>
        <taxon>Spiralia</taxon>
        <taxon>Lophotrochozoa</taxon>
        <taxon>Mollusca</taxon>
        <taxon>Bivalvia</taxon>
        <taxon>Autobranchia</taxon>
        <taxon>Heteroconchia</taxon>
        <taxon>Euheterodonta</taxon>
        <taxon>Imparidentia</taxon>
        <taxon>Neoheterodontei</taxon>
        <taxon>Myida</taxon>
        <taxon>Dreissenoidea</taxon>
        <taxon>Dreissenidae</taxon>
        <taxon>Dreissena</taxon>
    </lineage>
</organism>
<reference evidence="1" key="1">
    <citation type="journal article" date="2019" name="bioRxiv">
        <title>The Genome of the Zebra Mussel, Dreissena polymorpha: A Resource for Invasive Species Research.</title>
        <authorList>
            <person name="McCartney M.A."/>
            <person name="Auch B."/>
            <person name="Kono T."/>
            <person name="Mallez S."/>
            <person name="Zhang Y."/>
            <person name="Obille A."/>
            <person name="Becker A."/>
            <person name="Abrahante J.E."/>
            <person name="Garbe J."/>
            <person name="Badalamenti J.P."/>
            <person name="Herman A."/>
            <person name="Mangelson H."/>
            <person name="Liachko I."/>
            <person name="Sullivan S."/>
            <person name="Sone E.D."/>
            <person name="Koren S."/>
            <person name="Silverstein K.A.T."/>
            <person name="Beckman K.B."/>
            <person name="Gohl D.M."/>
        </authorList>
    </citation>
    <scope>NUCLEOTIDE SEQUENCE</scope>
    <source>
        <strain evidence="1">Duluth1</strain>
        <tissue evidence="1">Whole animal</tissue>
    </source>
</reference>
<evidence type="ECO:0000313" key="1">
    <source>
        <dbReference type="EMBL" id="KAH3811359.1"/>
    </source>
</evidence>
<protein>
    <submittedName>
        <fullName evidence="1">Uncharacterized protein</fullName>
    </submittedName>
</protein>